<organism evidence="11 12">
    <name type="scientific">Lysinibacillus composti</name>
    <dbReference type="NCBI Taxonomy" id="720633"/>
    <lineage>
        <taxon>Bacteria</taxon>
        <taxon>Bacillati</taxon>
        <taxon>Bacillota</taxon>
        <taxon>Bacilli</taxon>
        <taxon>Bacillales</taxon>
        <taxon>Bacillaceae</taxon>
        <taxon>Lysinibacillus</taxon>
    </lineage>
</organism>
<dbReference type="Pfam" id="PF00815">
    <property type="entry name" value="Histidinol_dh"/>
    <property type="match status" value="1"/>
</dbReference>
<dbReference type="FunFam" id="3.40.50.1980:FF:000001">
    <property type="entry name" value="Histidinol dehydrogenase"/>
    <property type="match status" value="1"/>
</dbReference>
<dbReference type="GO" id="GO:0046872">
    <property type="term" value="F:metal ion binding"/>
    <property type="evidence" value="ECO:0007669"/>
    <property type="project" value="UniProtKB-KW"/>
</dbReference>
<evidence type="ECO:0000256" key="3">
    <source>
        <dbReference type="ARBA" id="ARBA00022833"/>
    </source>
</evidence>
<feature type="binding site" evidence="8">
    <location>
        <position position="412"/>
    </location>
    <ligand>
        <name>substrate</name>
    </ligand>
</feature>
<evidence type="ECO:0000313" key="11">
    <source>
        <dbReference type="EMBL" id="RQW74000.1"/>
    </source>
</evidence>
<dbReference type="EMBL" id="RRCT01000013">
    <property type="protein sequence ID" value="RQW74000.1"/>
    <property type="molecule type" value="Genomic_DNA"/>
</dbReference>
<comment type="cofactor">
    <cofactor evidence="9">
        <name>Zn(2+)</name>
        <dbReference type="ChEBI" id="CHEBI:29105"/>
    </cofactor>
    <text evidence="9">Binds 1 zinc ion per subunit.</text>
</comment>
<name>A0A3N9UC70_9BACI</name>
<comment type="caution">
    <text evidence="11">The sequence shown here is derived from an EMBL/GenBank/DDBJ whole genome shotgun (WGS) entry which is preliminary data.</text>
</comment>
<dbReference type="GO" id="GO:0004399">
    <property type="term" value="F:histidinol dehydrogenase activity"/>
    <property type="evidence" value="ECO:0007669"/>
    <property type="project" value="UniProtKB-EC"/>
</dbReference>
<dbReference type="CDD" id="cd06572">
    <property type="entry name" value="Histidinol_dh"/>
    <property type="match status" value="1"/>
</dbReference>
<evidence type="ECO:0000313" key="12">
    <source>
        <dbReference type="Proteomes" id="UP000274033"/>
    </source>
</evidence>
<dbReference type="Gene3D" id="1.20.5.1300">
    <property type="match status" value="1"/>
</dbReference>
<feature type="binding site" evidence="9">
    <location>
        <position position="352"/>
    </location>
    <ligand>
        <name>Zn(2+)</name>
        <dbReference type="ChEBI" id="CHEBI:29105"/>
    </ligand>
</feature>
<sequence>MAVYLKKGKVQEDIQKDDAKVSEIVRSTIQMVEESGDQAIRSLSEKFDNWSPESFRLSEQQIKEICNSIPEQTVKDIEFAQNNIRKFAEIQLSSLKDVEEETMPGVILGHKNIPVNSVGCYIPGGRYPMVASAHMSVLTAKVAGVKRVIACTPPINGEIPAATVYAMHKAGADEIYILGGIQAMAGMAIGTETIEPVDMIVGPGNAFVAEAKRQLFGRVGIDLFAGPTETLVVADETSDPEMIATDILGQGEHGPTSPGALITTSRHIAEETVKEIKRQLEILPTADIARVSWEDYGQIILVENEEEALKEADRLAFEHVEILTKNPDYFLENMTNYGCLFLGPETNVAYGDKVIGTNHTLPTKGAARYTGGLWVGKFIKTVTYQKVTSKKQSAMIGEYAARLCQLENFAGHAEQALLRVRKYGKSDE</sequence>
<evidence type="ECO:0000256" key="6">
    <source>
        <dbReference type="PIRSR" id="PIRSR000099-1"/>
    </source>
</evidence>
<evidence type="ECO:0000256" key="2">
    <source>
        <dbReference type="ARBA" id="ARBA00022723"/>
    </source>
</evidence>
<accession>A0A3N9UC70</accession>
<keyword evidence="2 9" id="KW-0479">Metal-binding</keyword>
<dbReference type="AlphaFoldDB" id="A0A3N9UC70"/>
<dbReference type="GO" id="GO:0000105">
    <property type="term" value="P:L-histidine biosynthetic process"/>
    <property type="evidence" value="ECO:0007669"/>
    <property type="project" value="InterPro"/>
</dbReference>
<feature type="binding site" evidence="9">
    <location>
        <position position="253"/>
    </location>
    <ligand>
        <name>Zn(2+)</name>
        <dbReference type="ChEBI" id="CHEBI:29105"/>
    </ligand>
</feature>
<feature type="binding site" evidence="7">
    <location>
        <position position="121"/>
    </location>
    <ligand>
        <name>NAD(+)</name>
        <dbReference type="ChEBI" id="CHEBI:57540"/>
    </ligand>
</feature>
<feature type="binding site" evidence="8">
    <location>
        <position position="352"/>
    </location>
    <ligand>
        <name>substrate</name>
    </ligand>
</feature>
<evidence type="ECO:0000256" key="8">
    <source>
        <dbReference type="PIRSR" id="PIRSR000099-3"/>
    </source>
</evidence>
<keyword evidence="7" id="KW-0520">NAD</keyword>
<dbReference type="EC" id="1.1.1.23" evidence="11"/>
<feature type="binding site" evidence="7">
    <location>
        <position position="205"/>
    </location>
    <ligand>
        <name>NAD(+)</name>
        <dbReference type="ChEBI" id="CHEBI:57540"/>
    </ligand>
</feature>
<dbReference type="PROSITE" id="PS00611">
    <property type="entry name" value="HISOL_DEHYDROGENASE"/>
    <property type="match status" value="1"/>
</dbReference>
<evidence type="ECO:0000256" key="4">
    <source>
        <dbReference type="ARBA" id="ARBA00023002"/>
    </source>
</evidence>
<evidence type="ECO:0000256" key="9">
    <source>
        <dbReference type="PIRSR" id="PIRSR000099-4"/>
    </source>
</evidence>
<dbReference type="PRINTS" id="PR00083">
    <property type="entry name" value="HOLDHDRGNASE"/>
</dbReference>
<dbReference type="PIRSF" id="PIRSF000099">
    <property type="entry name" value="Histidinol_dh"/>
    <property type="match status" value="1"/>
</dbReference>
<dbReference type="SUPFAM" id="SSF53720">
    <property type="entry name" value="ALDH-like"/>
    <property type="match status" value="1"/>
</dbReference>
<protein>
    <submittedName>
        <fullName evidence="11">Histidinol dehydrogenase</fullName>
        <ecNumber evidence="11">1.1.1.23</ecNumber>
    </submittedName>
</protein>
<keyword evidence="3 9" id="KW-0862">Zinc</keyword>
<keyword evidence="4 5" id="KW-0560">Oxidoreductase</keyword>
<evidence type="ECO:0000256" key="7">
    <source>
        <dbReference type="PIRSR" id="PIRSR000099-2"/>
    </source>
</evidence>
<dbReference type="Gene3D" id="3.40.50.1980">
    <property type="entry name" value="Nitrogenase molybdenum iron protein domain"/>
    <property type="match status" value="2"/>
</dbReference>
<proteinExistence type="inferred from homology"/>
<feature type="binding site" evidence="9">
    <location>
        <position position="412"/>
    </location>
    <ligand>
        <name>Zn(2+)</name>
        <dbReference type="ChEBI" id="CHEBI:29105"/>
    </ligand>
</feature>
<evidence type="ECO:0000256" key="5">
    <source>
        <dbReference type="PIRNR" id="PIRNR000099"/>
    </source>
</evidence>
<evidence type="ECO:0000256" key="10">
    <source>
        <dbReference type="RuleBase" id="RU004175"/>
    </source>
</evidence>
<comment type="similarity">
    <text evidence="1 5 10">Belongs to the histidinol dehydrogenase family.</text>
</comment>
<dbReference type="InterPro" id="IPR016161">
    <property type="entry name" value="Ald_DH/histidinol_DH"/>
</dbReference>
<feature type="binding site" evidence="8">
    <location>
        <position position="250"/>
    </location>
    <ligand>
        <name>substrate</name>
    </ligand>
</feature>
<feature type="binding site" evidence="8">
    <location>
        <position position="253"/>
    </location>
    <ligand>
        <name>substrate</name>
    </ligand>
</feature>
<feature type="binding site" evidence="8">
    <location>
        <position position="228"/>
    </location>
    <ligand>
        <name>substrate</name>
    </ligand>
</feature>
<feature type="binding site" evidence="9">
    <location>
        <position position="250"/>
    </location>
    <ligand>
        <name>Zn(2+)</name>
        <dbReference type="ChEBI" id="CHEBI:29105"/>
    </ligand>
</feature>
<feature type="active site" description="Proton acceptor" evidence="6">
    <location>
        <position position="318"/>
    </location>
</feature>
<feature type="binding site" evidence="7">
    <location>
        <position position="182"/>
    </location>
    <ligand>
        <name>NAD(+)</name>
        <dbReference type="ChEBI" id="CHEBI:57540"/>
    </ligand>
</feature>
<dbReference type="PANTHER" id="PTHR21256">
    <property type="entry name" value="HISTIDINOL DEHYDROGENASE HDH"/>
    <property type="match status" value="1"/>
</dbReference>
<dbReference type="InterPro" id="IPR022695">
    <property type="entry name" value="Histidinol_DH_monofunct"/>
</dbReference>
<dbReference type="OrthoDB" id="9805269at2"/>
<keyword evidence="12" id="KW-1185">Reference proteome</keyword>
<dbReference type="GO" id="GO:0051287">
    <property type="term" value="F:NAD binding"/>
    <property type="evidence" value="ECO:0007669"/>
    <property type="project" value="InterPro"/>
</dbReference>
<feature type="binding site" evidence="8">
    <location>
        <position position="407"/>
    </location>
    <ligand>
        <name>substrate</name>
    </ligand>
</feature>
<reference evidence="11 12" key="1">
    <citation type="journal article" date="2013" name="J. Microbiol.">
        <title>Lysinibacillus chungkukjangi sp. nov., isolated from Chungkukjang, Korean fermented soybean food.</title>
        <authorList>
            <person name="Kim S.J."/>
            <person name="Jang Y.H."/>
            <person name="Hamada M."/>
            <person name="Ahn J.H."/>
            <person name="Weon H.Y."/>
            <person name="Suzuki K."/>
            <person name="Whang K.S."/>
            <person name="Kwon S.W."/>
        </authorList>
    </citation>
    <scope>NUCLEOTIDE SEQUENCE [LARGE SCALE GENOMIC DNA]</scope>
    <source>
        <strain evidence="11 12">MCCC 1A12701</strain>
    </source>
</reference>
<gene>
    <name evidence="11" type="primary">hisD</name>
    <name evidence="11" type="ORF">EBB45_13730</name>
</gene>
<dbReference type="PANTHER" id="PTHR21256:SF14">
    <property type="entry name" value="HISTIDINOL DEHYDROGENASE"/>
    <property type="match status" value="1"/>
</dbReference>
<evidence type="ECO:0000256" key="1">
    <source>
        <dbReference type="ARBA" id="ARBA00010178"/>
    </source>
</evidence>
<feature type="active site" description="Proton acceptor" evidence="6">
    <location>
        <position position="319"/>
    </location>
</feature>
<dbReference type="GO" id="GO:0005829">
    <property type="term" value="C:cytosol"/>
    <property type="evidence" value="ECO:0007669"/>
    <property type="project" value="TreeGrafter"/>
</dbReference>
<dbReference type="Proteomes" id="UP000274033">
    <property type="component" value="Unassembled WGS sequence"/>
</dbReference>
<dbReference type="NCBIfam" id="TIGR00069">
    <property type="entry name" value="hisD"/>
    <property type="match status" value="1"/>
</dbReference>
<dbReference type="FunFam" id="3.40.50.1980:FF:000026">
    <property type="entry name" value="Histidinol dehydrogenase"/>
    <property type="match status" value="1"/>
</dbReference>
<dbReference type="RefSeq" id="WP_124765681.1">
    <property type="nucleotide sequence ID" value="NZ_JAFBDY010000013.1"/>
</dbReference>
<dbReference type="InterPro" id="IPR001692">
    <property type="entry name" value="Histidinol_DH_CS"/>
</dbReference>
<feature type="binding site" evidence="8">
    <location>
        <position position="319"/>
    </location>
    <ligand>
        <name>substrate</name>
    </ligand>
</feature>
<dbReference type="InterPro" id="IPR012131">
    <property type="entry name" value="Hstdl_DH"/>
</dbReference>